<evidence type="ECO:0000313" key="3">
    <source>
        <dbReference type="Proteomes" id="UP000469558"/>
    </source>
</evidence>
<evidence type="ECO:0000259" key="1">
    <source>
        <dbReference type="Pfam" id="PF01636"/>
    </source>
</evidence>
<keyword evidence="3" id="KW-1185">Reference proteome</keyword>
<dbReference type="Pfam" id="PF01636">
    <property type="entry name" value="APH"/>
    <property type="match status" value="1"/>
</dbReference>
<accession>A0A8T9C5J6</accession>
<sequence length="280" mass="32756">MPAPLPTTAEILASREYLKGVEAWADRKVVGVGEHFIVKYGAHNDQIEGDNLLFLEQNNCGEFAPRLYAMWKAEDGKLYLVMERLRGKTLECLWPALREAEKSMILSKIKMLFTKLHAIPHRGFFGSVDKSHMPHHLFYWPDPKAQISGPYQNERSLFQGLIAKSRLIAEQNRRQSHLADFFEQCLSRDLVVDNRPPVFTHSDLQRKNLLIERDEKDKSCLSIKLVDWESAGWYPVYWEYVAAFFAFKWDDDWCTRVSYIIDAWPAEAAMMKMIYQDLWF</sequence>
<reference evidence="2 3" key="1">
    <citation type="submission" date="2018-05" db="EMBL/GenBank/DDBJ databases">
        <title>Genome sequencing and assembly of the regulated plant pathogen Lachnellula willkommii and related sister species for the development of diagnostic species identification markers.</title>
        <authorList>
            <person name="Giroux E."/>
            <person name="Bilodeau G."/>
        </authorList>
    </citation>
    <scope>NUCLEOTIDE SEQUENCE [LARGE SCALE GENOMIC DNA]</scope>
    <source>
        <strain evidence="2 3">CBS 268.59</strain>
    </source>
</reference>
<feature type="domain" description="Aminoglycoside phosphotransferase" evidence="1">
    <location>
        <begin position="64"/>
        <end position="253"/>
    </location>
</feature>
<proteinExistence type="predicted"/>
<name>A0A8T9C5J6_9HELO</name>
<dbReference type="PANTHER" id="PTHR21310">
    <property type="entry name" value="AMINOGLYCOSIDE PHOSPHOTRANSFERASE-RELATED-RELATED"/>
    <property type="match status" value="1"/>
</dbReference>
<dbReference type="SUPFAM" id="SSF56112">
    <property type="entry name" value="Protein kinase-like (PK-like)"/>
    <property type="match status" value="1"/>
</dbReference>
<dbReference type="InterPro" id="IPR011009">
    <property type="entry name" value="Kinase-like_dom_sf"/>
</dbReference>
<comment type="caution">
    <text evidence="2">The sequence shown here is derived from an EMBL/GenBank/DDBJ whole genome shotgun (WGS) entry which is preliminary data.</text>
</comment>
<dbReference type="OrthoDB" id="4177236at2759"/>
<dbReference type="EMBL" id="QGMK01000714">
    <property type="protein sequence ID" value="TVY80292.1"/>
    <property type="molecule type" value="Genomic_DNA"/>
</dbReference>
<dbReference type="InterPro" id="IPR002575">
    <property type="entry name" value="Aminoglycoside_PTrfase"/>
</dbReference>
<evidence type="ECO:0000313" key="2">
    <source>
        <dbReference type="EMBL" id="TVY80292.1"/>
    </source>
</evidence>
<dbReference type="AlphaFoldDB" id="A0A8T9C5J6"/>
<protein>
    <recommendedName>
        <fullName evidence="1">Aminoglycoside phosphotransferase domain-containing protein</fullName>
    </recommendedName>
</protein>
<dbReference type="Proteomes" id="UP000469558">
    <property type="component" value="Unassembled WGS sequence"/>
</dbReference>
<dbReference type="Gene3D" id="3.90.1200.10">
    <property type="match status" value="1"/>
</dbReference>
<dbReference type="PANTHER" id="PTHR21310:SF48">
    <property type="entry name" value="AMINOGLYCOSIDE PHOSPHOTRANSFERASE DOMAIN-CONTAINING PROTEIN"/>
    <property type="match status" value="1"/>
</dbReference>
<dbReference type="InterPro" id="IPR051678">
    <property type="entry name" value="AGP_Transferase"/>
</dbReference>
<gene>
    <name evidence="2" type="ORF">LSUE1_G009400</name>
</gene>
<organism evidence="2 3">
    <name type="scientific">Lachnellula suecica</name>
    <dbReference type="NCBI Taxonomy" id="602035"/>
    <lineage>
        <taxon>Eukaryota</taxon>
        <taxon>Fungi</taxon>
        <taxon>Dikarya</taxon>
        <taxon>Ascomycota</taxon>
        <taxon>Pezizomycotina</taxon>
        <taxon>Leotiomycetes</taxon>
        <taxon>Helotiales</taxon>
        <taxon>Lachnaceae</taxon>
        <taxon>Lachnellula</taxon>
    </lineage>
</organism>